<dbReference type="PANTHER" id="PTHR46896:SF3">
    <property type="entry name" value="FI06413P-RELATED"/>
    <property type="match status" value="1"/>
</dbReference>
<dbReference type="Pfam" id="PF02902">
    <property type="entry name" value="Peptidase_C48"/>
    <property type="match status" value="1"/>
</dbReference>
<dbReference type="EMBL" id="SRPY01000318">
    <property type="protein sequence ID" value="KAG5925988.1"/>
    <property type="molecule type" value="Genomic_DNA"/>
</dbReference>
<feature type="compositionally biased region" description="Basic residues" evidence="6">
    <location>
        <begin position="231"/>
        <end position="241"/>
    </location>
</feature>
<dbReference type="Pfam" id="PF25424">
    <property type="entry name" value="PH_35"/>
    <property type="match status" value="1"/>
</dbReference>
<feature type="compositionally biased region" description="Basic and acidic residues" evidence="6">
    <location>
        <begin position="334"/>
        <end position="354"/>
    </location>
</feature>
<keyword evidence="4" id="KW-0833">Ubl conjugation pathway</keyword>
<feature type="compositionally biased region" description="Polar residues" evidence="6">
    <location>
        <begin position="995"/>
        <end position="1004"/>
    </location>
</feature>
<feature type="region of interest" description="Disordered" evidence="6">
    <location>
        <begin position="137"/>
        <end position="385"/>
    </location>
</feature>
<feature type="compositionally biased region" description="Polar residues" evidence="6">
    <location>
        <begin position="41"/>
        <end position="52"/>
    </location>
</feature>
<comment type="similarity">
    <text evidence="1">Belongs to the peptidase C48 family.</text>
</comment>
<evidence type="ECO:0000313" key="9">
    <source>
        <dbReference type="Proteomes" id="UP000811619"/>
    </source>
</evidence>
<name>A0A8K0J8P7_9HYPO</name>
<sequence>MALKSSASSSPTNPPRRLKSASSSLPSSHPSEAAVVHGETASISKLESSQSTKDTKDTKFLDQKPHPQTKRRRPSSWEYVLLGHTTISALLLPFTHPQSSPLARYYSEAHSFPDYGTASDTMSQAWLRELNGSAAGGLNTLTNPPLPLRPQYSPGEGSRSKRGRPSDAQDSSYSPYFPTSKRHRVNETHDLTFSDSQDDPYDFRSNSSTGKSKFARVGVEEFRHAQPKSNAVRRSRTRKSRSSLSRQHSSLDDTVLNGGNDNCNPPDPSKNSASLDTPDILLAESDPPPSSVRSDLVRPGPKRARLPCQTETTSPHFKRPRIHQSVESIESEDELSKTEHQQKQRMKFSDRFDPGRTSSSRGDIQPTQFLKPRPKPSVAPGPASNGLQVHVKRAVSGKNIFAGASDQHPLLLQRAGGQSPLLLLPEYERDAQSPLDWLAINLENVTKIEHAATQTHFVHVVRPRSNHYESSLWLEVMDHRDVLNFISTINRNQLVERSADELEIKWEQAWNKAIKYRDSMNGVRPSPFVPNAQPNELETAVNNRPSDKDDTVAGPRRTVKLVDQMRESIRYAQALSIKTSEETNDAAVVKEPGTRRTGRSSSVLHSPQEPSPERWTDVNPDWRAQWHRSLVFPATGKNRATVDDGDIVRLDEGEFLNDNLISFYIRYLQYRLESDRPELLSKVYFFSTFFFEKLRSTKGKVNYDGVRAWTAKVDLLSYDYIVVPVNEYAHWYLAVICNVPNAVKGMPQEGGNEETSEHVKDSSPRIAAIERDMSDVTIQDGGTKRQSAGDVETLGLLPSSPKTTHNSSPLSKTTAPPGSQTSTATQRHDDPRTPKIVTLDSLASAHPTTCKVLREYLIAEAKDKRGIDLVKAPHGMTAKKIPEQDNFCDCGVFVLGYMEEFLKDPDETVRKLLQREPLGWDIRPSQIRESLRDLLFEMQREQHERDMKEKEQKRLAAAKKKALAKEANLSTGRAAKRVSLPPGSISSAPEVPGSSDVTTVTPRSSPAVVRADVADVARNSQTQVVAKSPPRGRRLFKGDAASSKAPRVDASTDNKAKAITGGLHGLDSSSRRHEPVQDGMAAYKTKKPTATTSATAADVSKHDIVKPLPISSSEAEGQRTRTQHKRMSVKSSADVEEVMAITRSRPTRQTSKQLGSSPSLVQPLRSSQSPSLTRLQAKYDGVERSVDLT</sequence>
<dbReference type="PROSITE" id="PS50600">
    <property type="entry name" value="ULP_PROTEASE"/>
    <property type="match status" value="1"/>
</dbReference>
<dbReference type="OrthoDB" id="442460at2759"/>
<feature type="region of interest" description="Disordered" evidence="6">
    <location>
        <begin position="770"/>
        <end position="833"/>
    </location>
</feature>
<evidence type="ECO:0000256" key="3">
    <source>
        <dbReference type="ARBA" id="ARBA00022670"/>
    </source>
</evidence>
<feature type="compositionally biased region" description="Polar residues" evidence="6">
    <location>
        <begin position="1147"/>
        <end position="1174"/>
    </location>
</feature>
<feature type="compositionally biased region" description="Basic and acidic residues" evidence="6">
    <location>
        <begin position="1180"/>
        <end position="1189"/>
    </location>
</feature>
<evidence type="ECO:0000313" key="8">
    <source>
        <dbReference type="EMBL" id="KAG5925988.1"/>
    </source>
</evidence>
<feature type="compositionally biased region" description="Basic and acidic residues" evidence="6">
    <location>
        <begin position="53"/>
        <end position="65"/>
    </location>
</feature>
<feature type="domain" description="Ubiquitin-like protease family profile" evidence="7">
    <location>
        <begin position="640"/>
        <end position="901"/>
    </location>
</feature>
<dbReference type="GO" id="GO:0070139">
    <property type="term" value="F:SUMO-specific endopeptidase activity"/>
    <property type="evidence" value="ECO:0007669"/>
    <property type="project" value="TreeGrafter"/>
</dbReference>
<dbReference type="InterPro" id="IPR057501">
    <property type="entry name" value="DeUb_enz_PH"/>
</dbReference>
<feature type="region of interest" description="Disordered" evidence="6">
    <location>
        <begin position="964"/>
        <end position="1004"/>
    </location>
</feature>
<feature type="compositionally biased region" description="Low complexity" evidence="6">
    <location>
        <begin position="1088"/>
        <end position="1097"/>
    </location>
</feature>
<dbReference type="GO" id="GO:0005737">
    <property type="term" value="C:cytoplasm"/>
    <property type="evidence" value="ECO:0007669"/>
    <property type="project" value="TreeGrafter"/>
</dbReference>
<dbReference type="InterPro" id="IPR051947">
    <property type="entry name" value="Sentrin-specific_protease"/>
</dbReference>
<feature type="compositionally biased region" description="Low complexity" evidence="6">
    <location>
        <begin position="20"/>
        <end position="31"/>
    </location>
</feature>
<protein>
    <recommendedName>
        <fullName evidence="7">Ubiquitin-like protease family profile domain-containing protein</fullName>
    </recommendedName>
</protein>
<organism evidence="8 9">
    <name type="scientific">Claviceps africana</name>
    <dbReference type="NCBI Taxonomy" id="83212"/>
    <lineage>
        <taxon>Eukaryota</taxon>
        <taxon>Fungi</taxon>
        <taxon>Dikarya</taxon>
        <taxon>Ascomycota</taxon>
        <taxon>Pezizomycotina</taxon>
        <taxon>Sordariomycetes</taxon>
        <taxon>Hypocreomycetidae</taxon>
        <taxon>Hypocreales</taxon>
        <taxon>Clavicipitaceae</taxon>
        <taxon>Claviceps</taxon>
    </lineage>
</organism>
<accession>A0A8K0J8P7</accession>
<feature type="region of interest" description="Disordered" evidence="6">
    <location>
        <begin position="1"/>
        <end position="75"/>
    </location>
</feature>
<dbReference type="GO" id="GO:0006508">
    <property type="term" value="P:proteolysis"/>
    <property type="evidence" value="ECO:0007669"/>
    <property type="project" value="UniProtKB-KW"/>
</dbReference>
<dbReference type="Gene3D" id="3.40.395.10">
    <property type="entry name" value="Adenoviral Proteinase, Chain A"/>
    <property type="match status" value="1"/>
</dbReference>
<evidence type="ECO:0000259" key="7">
    <source>
        <dbReference type="PROSITE" id="PS50600"/>
    </source>
</evidence>
<gene>
    <name evidence="8" type="ORF">E4U42_003766</name>
</gene>
<feature type="region of interest" description="Disordered" evidence="6">
    <location>
        <begin position="525"/>
        <end position="553"/>
    </location>
</feature>
<dbReference type="Proteomes" id="UP000811619">
    <property type="component" value="Unassembled WGS sequence"/>
</dbReference>
<keyword evidence="5" id="KW-0378">Hydrolase</keyword>
<feature type="compositionally biased region" description="Polar residues" evidence="6">
    <location>
        <begin position="356"/>
        <end position="368"/>
    </location>
</feature>
<dbReference type="InterPro" id="IPR038765">
    <property type="entry name" value="Papain-like_cys_pep_sf"/>
</dbReference>
<evidence type="ECO:0000256" key="4">
    <source>
        <dbReference type="ARBA" id="ARBA00022786"/>
    </source>
</evidence>
<evidence type="ECO:0000256" key="6">
    <source>
        <dbReference type="SAM" id="MobiDB-lite"/>
    </source>
</evidence>
<dbReference type="SUPFAM" id="SSF54001">
    <property type="entry name" value="Cysteine proteinases"/>
    <property type="match status" value="1"/>
</dbReference>
<reference evidence="8" key="1">
    <citation type="journal article" date="2020" name="bioRxiv">
        <title>Whole genome comparisons of ergot fungi reveals the divergence and evolution of species within the genus Claviceps are the result of varying mechanisms driving genome evolution and host range expansion.</title>
        <authorList>
            <person name="Wyka S.A."/>
            <person name="Mondo S.J."/>
            <person name="Liu M."/>
            <person name="Dettman J."/>
            <person name="Nalam V."/>
            <person name="Broders K.D."/>
        </authorList>
    </citation>
    <scope>NUCLEOTIDE SEQUENCE</scope>
    <source>
        <strain evidence="8">CCC 489</strain>
    </source>
</reference>
<dbReference type="InterPro" id="IPR003653">
    <property type="entry name" value="Peptidase_C48_C"/>
</dbReference>
<feature type="region of interest" description="Disordered" evidence="6">
    <location>
        <begin position="1086"/>
        <end position="1189"/>
    </location>
</feature>
<dbReference type="AlphaFoldDB" id="A0A8K0J8P7"/>
<dbReference type="GO" id="GO:0005634">
    <property type="term" value="C:nucleus"/>
    <property type="evidence" value="ECO:0007669"/>
    <property type="project" value="TreeGrafter"/>
</dbReference>
<feature type="region of interest" description="Disordered" evidence="6">
    <location>
        <begin position="1022"/>
        <end position="1052"/>
    </location>
</feature>
<evidence type="ECO:0000256" key="5">
    <source>
        <dbReference type="ARBA" id="ARBA00022801"/>
    </source>
</evidence>
<comment type="caution">
    <text evidence="8">The sequence shown here is derived from an EMBL/GenBank/DDBJ whole genome shotgun (WGS) entry which is preliminary data.</text>
</comment>
<dbReference type="PANTHER" id="PTHR46896">
    <property type="entry name" value="SENTRIN-SPECIFIC PROTEASE"/>
    <property type="match status" value="1"/>
</dbReference>
<dbReference type="GO" id="GO:0016926">
    <property type="term" value="P:protein desumoylation"/>
    <property type="evidence" value="ECO:0007669"/>
    <property type="project" value="TreeGrafter"/>
</dbReference>
<feature type="compositionally biased region" description="Polar residues" evidence="6">
    <location>
        <begin position="532"/>
        <end position="544"/>
    </location>
</feature>
<evidence type="ECO:0000256" key="1">
    <source>
        <dbReference type="ARBA" id="ARBA00005234"/>
    </source>
</evidence>
<keyword evidence="3" id="KW-0645">Protease</keyword>
<keyword evidence="9" id="KW-1185">Reference proteome</keyword>
<evidence type="ECO:0000256" key="2">
    <source>
        <dbReference type="ARBA" id="ARBA00022553"/>
    </source>
</evidence>
<feature type="region of interest" description="Disordered" evidence="6">
    <location>
        <begin position="581"/>
        <end position="616"/>
    </location>
</feature>
<feature type="compositionally biased region" description="Polar residues" evidence="6">
    <location>
        <begin position="800"/>
        <end position="825"/>
    </location>
</feature>
<proteinExistence type="inferred from homology"/>
<feature type="compositionally biased region" description="Polar residues" evidence="6">
    <location>
        <begin position="1"/>
        <end position="11"/>
    </location>
</feature>
<keyword evidence="2" id="KW-0597">Phosphoprotein</keyword>